<dbReference type="GO" id="GO:0016740">
    <property type="term" value="F:transferase activity"/>
    <property type="evidence" value="ECO:0007669"/>
    <property type="project" value="UniProtKB-KW"/>
</dbReference>
<comment type="caution">
    <text evidence="4">The sequence shown here is derived from an EMBL/GenBank/DDBJ whole genome shotgun (WGS) entry which is preliminary data.</text>
</comment>
<feature type="binding site" evidence="2">
    <location>
        <begin position="37"/>
        <end position="38"/>
    </location>
    <ligand>
        <name>substrate</name>
    </ligand>
</feature>
<keyword evidence="5" id="KW-1185">Reference proteome</keyword>
<dbReference type="Proteomes" id="UP000430345">
    <property type="component" value="Unassembled WGS sequence"/>
</dbReference>
<reference evidence="4 5" key="1">
    <citation type="submission" date="2019-10" db="EMBL/GenBank/DDBJ databases">
        <title>The Genome Sequence of Clostridium tarantellae Isolated from Fish Brain.</title>
        <authorList>
            <person name="Bano L."/>
            <person name="Kiel M."/>
            <person name="Sales G."/>
            <person name="Doxey A.C."/>
            <person name="Mansfield M.J."/>
            <person name="Schiavone M."/>
            <person name="Rossetto O."/>
            <person name="Pirazzini M."/>
            <person name="Dobrindt U."/>
            <person name="Montecucco C."/>
        </authorList>
    </citation>
    <scope>NUCLEOTIDE SEQUENCE [LARGE SCALE GENOMIC DNA]</scope>
    <source>
        <strain evidence="4 5">DSM 3997</strain>
    </source>
</reference>
<dbReference type="InterPro" id="IPR050179">
    <property type="entry name" value="Trans_hexapeptide_repeat"/>
</dbReference>
<protein>
    <submittedName>
        <fullName evidence="4">Transferase</fullName>
    </submittedName>
</protein>
<dbReference type="EMBL" id="WHJC01000003">
    <property type="protein sequence ID" value="MPQ42271.1"/>
    <property type="molecule type" value="Genomic_DNA"/>
</dbReference>
<feature type="domain" description="PglD N-terminal" evidence="3">
    <location>
        <begin position="3"/>
        <end position="91"/>
    </location>
</feature>
<proteinExistence type="predicted"/>
<evidence type="ECO:0000256" key="2">
    <source>
        <dbReference type="PIRSR" id="PIRSR620019-2"/>
    </source>
</evidence>
<name>A0A6I1MMX0_9CLOT</name>
<evidence type="ECO:0000313" key="5">
    <source>
        <dbReference type="Proteomes" id="UP000430345"/>
    </source>
</evidence>
<dbReference type="OrthoDB" id="9801456at2"/>
<evidence type="ECO:0000259" key="3">
    <source>
        <dbReference type="Pfam" id="PF17836"/>
    </source>
</evidence>
<accession>A0A6I1MMX0</accession>
<dbReference type="InterPro" id="IPR020019">
    <property type="entry name" value="AcTrfase_PglD-like"/>
</dbReference>
<keyword evidence="4" id="KW-0808">Transferase</keyword>
<dbReference type="Pfam" id="PF17836">
    <property type="entry name" value="PglD_N"/>
    <property type="match status" value="1"/>
</dbReference>
<organism evidence="4 5">
    <name type="scientific">Clostridium tarantellae</name>
    <dbReference type="NCBI Taxonomy" id="39493"/>
    <lineage>
        <taxon>Bacteria</taxon>
        <taxon>Bacillati</taxon>
        <taxon>Bacillota</taxon>
        <taxon>Clostridia</taxon>
        <taxon>Eubacteriales</taxon>
        <taxon>Clostridiaceae</taxon>
        <taxon>Clostridium</taxon>
    </lineage>
</organism>
<dbReference type="PANTHER" id="PTHR43300">
    <property type="entry name" value="ACETYLTRANSFERASE"/>
    <property type="match status" value="1"/>
</dbReference>
<feature type="active site" description="Proton acceptor" evidence="1">
    <location>
        <position position="145"/>
    </location>
</feature>
<gene>
    <name evidence="4" type="ORF">GBZ86_00635</name>
</gene>
<dbReference type="AlphaFoldDB" id="A0A6I1MMX0"/>
<evidence type="ECO:0000313" key="4">
    <source>
        <dbReference type="EMBL" id="MPQ42271.1"/>
    </source>
</evidence>
<dbReference type="CDD" id="cd03360">
    <property type="entry name" value="LbH_AT_putative"/>
    <property type="match status" value="1"/>
</dbReference>
<dbReference type="InterPro" id="IPR041561">
    <property type="entry name" value="PglD_N"/>
</dbReference>
<dbReference type="NCBIfam" id="TIGR03570">
    <property type="entry name" value="NeuD_NnaD"/>
    <property type="match status" value="1"/>
</dbReference>
<dbReference type="Gene3D" id="2.160.10.10">
    <property type="entry name" value="Hexapeptide repeat proteins"/>
    <property type="match status" value="1"/>
</dbReference>
<dbReference type="Gene3D" id="3.40.50.20">
    <property type="match status" value="1"/>
</dbReference>
<dbReference type="RefSeq" id="WP_152886759.1">
    <property type="nucleotide sequence ID" value="NZ_WHJC01000003.1"/>
</dbReference>
<dbReference type="InterPro" id="IPR011004">
    <property type="entry name" value="Trimer_LpxA-like_sf"/>
</dbReference>
<dbReference type="SUPFAM" id="SSF51161">
    <property type="entry name" value="Trimeric LpxA-like enzymes"/>
    <property type="match status" value="1"/>
</dbReference>
<sequence>MKDIIIIGSGGVGREVVWIINQINKEEHKYNIVGFIDDDKNKWGKSINGIKVLGGVDFLEKYNEEIDTCKNTYLVVAMANYKVKKFIIERLEDKFSFETIVHPSVYIDETIEIGDGTIIYPGVIMTTNIKVGNHVLISSKCGIGHDTVIKDYVSLLWNVSVSGFDTIEEGVLMGSGSTVIQSKTIGQGAVIGAGAVVIDYVPDNTTSVGIPARVLSKSAVV</sequence>
<dbReference type="PANTHER" id="PTHR43300:SF7">
    <property type="entry name" value="UDP-N-ACETYLBACILLOSAMINE N-ACETYLTRANSFERASE"/>
    <property type="match status" value="1"/>
</dbReference>
<evidence type="ECO:0000256" key="1">
    <source>
        <dbReference type="PIRSR" id="PIRSR620019-1"/>
    </source>
</evidence>
<feature type="site" description="Increases basicity of active site His" evidence="1">
    <location>
        <position position="146"/>
    </location>
</feature>